<protein>
    <submittedName>
        <fullName evidence="1">Uncharacterized protein</fullName>
    </submittedName>
</protein>
<keyword evidence="2" id="KW-1185">Reference proteome</keyword>
<dbReference type="EMBL" id="CP063362">
    <property type="protein sequence ID" value="QRG05585.1"/>
    <property type="molecule type" value="Genomic_DNA"/>
</dbReference>
<dbReference type="AlphaFoldDB" id="A0A974PMA3"/>
<sequence length="106" mass="10909">MRLFMRRRGEAGPERDAARRLADLVRETLSLEEAATVSVSEISCGDPACGGAETVVLVMRPGRRTEAAKVLMPMAQVTAEALVAALAPLGAPAPAGGGLPLPSDKG</sequence>
<dbReference type="KEGG" id="xdi:EZH22_21345"/>
<reference evidence="1 2" key="1">
    <citation type="submission" date="2020-10" db="EMBL/GenBank/DDBJ databases">
        <title>Degradation of 1,4-Dioxane by Xanthobacter sp. YN2, via a Novel Group-2 Soluble Di-Iron Monooxygenase.</title>
        <authorList>
            <person name="Ma F."/>
            <person name="Wang Y."/>
            <person name="Yang J."/>
            <person name="Guo H."/>
            <person name="Su D."/>
            <person name="Yu L."/>
        </authorList>
    </citation>
    <scope>NUCLEOTIDE SEQUENCE [LARGE SCALE GENOMIC DNA]</scope>
    <source>
        <strain evidence="1 2">YN2</strain>
    </source>
</reference>
<organism evidence="1 2">
    <name type="scientific">Xanthobacter dioxanivorans</name>
    <dbReference type="NCBI Taxonomy" id="2528964"/>
    <lineage>
        <taxon>Bacteria</taxon>
        <taxon>Pseudomonadati</taxon>
        <taxon>Pseudomonadota</taxon>
        <taxon>Alphaproteobacteria</taxon>
        <taxon>Hyphomicrobiales</taxon>
        <taxon>Xanthobacteraceae</taxon>
        <taxon>Xanthobacter</taxon>
    </lineage>
</organism>
<gene>
    <name evidence="1" type="ORF">EZH22_21345</name>
</gene>
<name>A0A974PMA3_9HYPH</name>
<dbReference type="Proteomes" id="UP000596427">
    <property type="component" value="Chromosome"/>
</dbReference>
<evidence type="ECO:0000313" key="1">
    <source>
        <dbReference type="EMBL" id="QRG05585.1"/>
    </source>
</evidence>
<dbReference type="RefSeq" id="WP_203192451.1">
    <property type="nucleotide sequence ID" value="NZ_CP063362.1"/>
</dbReference>
<evidence type="ECO:0000313" key="2">
    <source>
        <dbReference type="Proteomes" id="UP000596427"/>
    </source>
</evidence>
<proteinExistence type="predicted"/>
<accession>A0A974PMA3</accession>